<dbReference type="InterPro" id="IPR039331">
    <property type="entry name" value="PAPs-like"/>
</dbReference>
<gene>
    <name evidence="4" type="ORF">H8692_03190</name>
</gene>
<evidence type="ECO:0000259" key="3">
    <source>
        <dbReference type="Pfam" id="PF16656"/>
    </source>
</evidence>
<dbReference type="Pfam" id="PF00149">
    <property type="entry name" value="Metallophos"/>
    <property type="match status" value="1"/>
</dbReference>
<dbReference type="GO" id="GO:0003993">
    <property type="term" value="F:acid phosphatase activity"/>
    <property type="evidence" value="ECO:0007669"/>
    <property type="project" value="InterPro"/>
</dbReference>
<dbReference type="InterPro" id="IPR029052">
    <property type="entry name" value="Metallo-depent_PP-like"/>
</dbReference>
<evidence type="ECO:0000313" key="4">
    <source>
        <dbReference type="EMBL" id="MBC8567768.1"/>
    </source>
</evidence>
<dbReference type="PANTHER" id="PTHR22953">
    <property type="entry name" value="ACID PHOSPHATASE RELATED"/>
    <property type="match status" value="1"/>
</dbReference>
<dbReference type="GO" id="GO:0046872">
    <property type="term" value="F:metal ion binding"/>
    <property type="evidence" value="ECO:0007669"/>
    <property type="project" value="InterPro"/>
</dbReference>
<dbReference type="AlphaFoldDB" id="A0A926I947"/>
<dbReference type="InterPro" id="IPR004843">
    <property type="entry name" value="Calcineurin-like_PHP"/>
</dbReference>
<dbReference type="InterPro" id="IPR015914">
    <property type="entry name" value="PAPs_N"/>
</dbReference>
<dbReference type="RefSeq" id="WP_187524974.1">
    <property type="nucleotide sequence ID" value="NZ_JACRTA010000001.1"/>
</dbReference>
<dbReference type="SUPFAM" id="SSF49363">
    <property type="entry name" value="Purple acid phosphatase, N-terminal domain"/>
    <property type="match status" value="1"/>
</dbReference>
<name>A0A926I947_9FIRM</name>
<evidence type="ECO:0000313" key="5">
    <source>
        <dbReference type="Proteomes" id="UP000610862"/>
    </source>
</evidence>
<evidence type="ECO:0000256" key="1">
    <source>
        <dbReference type="ARBA" id="ARBA00022729"/>
    </source>
</evidence>
<feature type="domain" description="Purple acid phosphatase N-terminal" evidence="3">
    <location>
        <begin position="53"/>
        <end position="130"/>
    </location>
</feature>
<reference evidence="4" key="1">
    <citation type="submission" date="2020-08" db="EMBL/GenBank/DDBJ databases">
        <title>Genome public.</title>
        <authorList>
            <person name="Liu C."/>
            <person name="Sun Q."/>
        </authorList>
    </citation>
    <scope>NUCLEOTIDE SEQUENCE</scope>
    <source>
        <strain evidence="4">NSJ-24</strain>
    </source>
</reference>
<keyword evidence="1" id="KW-0732">Signal</keyword>
<dbReference type="PANTHER" id="PTHR22953:SF153">
    <property type="entry name" value="PURPLE ACID PHOSPHATASE"/>
    <property type="match status" value="1"/>
</dbReference>
<organism evidence="4 5">
    <name type="scientific">Lentihominibacter hominis</name>
    <dbReference type="NCBI Taxonomy" id="2763645"/>
    <lineage>
        <taxon>Bacteria</taxon>
        <taxon>Bacillati</taxon>
        <taxon>Bacillota</taxon>
        <taxon>Clostridia</taxon>
        <taxon>Peptostreptococcales</taxon>
        <taxon>Anaerovoracaceae</taxon>
        <taxon>Lentihominibacter</taxon>
    </lineage>
</organism>
<proteinExistence type="predicted"/>
<dbReference type="Pfam" id="PF16656">
    <property type="entry name" value="Pur_ac_phosph_N"/>
    <property type="match status" value="1"/>
</dbReference>
<evidence type="ECO:0000259" key="2">
    <source>
        <dbReference type="Pfam" id="PF00149"/>
    </source>
</evidence>
<sequence length="435" mass="49766">MRKGIIIIAALIAVFLTVGAVGLVVFEFTGNSETGNPENFLDSRNRKEIRERQVIISLSEKPDSIYISWKGTKKGPKFLRVSQSKEDLPKSEAIKAVSEKALKGSYYRYTAELNGLGYGKKYYYEIGDGVMFDSPQSFISPETAGTDSFLYLGDVQFDVSMEEYQRWGEMTEAIYERHPSLRCAVIGGDMVNIPSETAQWNGFLDNCQVFSKLPLMTVSGNHEGVSSNKTYKKLFASPENGPYAEELKEDFYYFDYGNCRFIMTDSSFLTDERREKMGDDTWQAYEEAVEEWLRKTLQQSTKIWNIVVTHHPPYGMHDRDTVSPQLRKLWVPIMEEYNTDLVLCGHQHMYMRTEEINGITYIMGNSGQRKSEVYDGSNAPDYCMAAYGDGMNYQVIEADWRKLQIISYNEKGLIIDETSLEKNLGFHILKFFGGN</sequence>
<feature type="domain" description="Calcineurin-like phosphoesterase" evidence="2">
    <location>
        <begin position="150"/>
        <end position="350"/>
    </location>
</feature>
<protein>
    <submittedName>
        <fullName evidence="4">Metallophosphoesterase family protein</fullName>
    </submittedName>
</protein>
<accession>A0A926I947</accession>
<keyword evidence="5" id="KW-1185">Reference proteome</keyword>
<dbReference type="SUPFAM" id="SSF56300">
    <property type="entry name" value="Metallo-dependent phosphatases"/>
    <property type="match status" value="1"/>
</dbReference>
<comment type="caution">
    <text evidence="4">The sequence shown here is derived from an EMBL/GenBank/DDBJ whole genome shotgun (WGS) entry which is preliminary data.</text>
</comment>
<dbReference type="Proteomes" id="UP000610862">
    <property type="component" value="Unassembled WGS sequence"/>
</dbReference>
<dbReference type="InterPro" id="IPR008963">
    <property type="entry name" value="Purple_acid_Pase-like_N"/>
</dbReference>
<dbReference type="Gene3D" id="2.60.40.380">
    <property type="entry name" value="Purple acid phosphatase-like, N-terminal"/>
    <property type="match status" value="1"/>
</dbReference>
<dbReference type="EMBL" id="JACRTA010000001">
    <property type="protein sequence ID" value="MBC8567768.1"/>
    <property type="molecule type" value="Genomic_DNA"/>
</dbReference>
<dbReference type="Gene3D" id="3.60.21.10">
    <property type="match status" value="1"/>
</dbReference>